<keyword evidence="3" id="KW-1185">Reference proteome</keyword>
<feature type="compositionally biased region" description="Basic residues" evidence="1">
    <location>
        <begin position="69"/>
        <end position="79"/>
    </location>
</feature>
<proteinExistence type="predicted"/>
<evidence type="ECO:0000313" key="3">
    <source>
        <dbReference type="Proteomes" id="UP000594262"/>
    </source>
</evidence>
<evidence type="ECO:0000256" key="1">
    <source>
        <dbReference type="SAM" id="MobiDB-lite"/>
    </source>
</evidence>
<feature type="region of interest" description="Disordered" evidence="1">
    <location>
        <begin position="39"/>
        <end position="85"/>
    </location>
</feature>
<name>A0A7M5XMB5_9CNID</name>
<reference evidence="2" key="1">
    <citation type="submission" date="2021-01" db="UniProtKB">
        <authorList>
            <consortium name="EnsemblMetazoa"/>
        </authorList>
    </citation>
    <scope>IDENTIFICATION</scope>
</reference>
<dbReference type="AlphaFoldDB" id="A0A7M5XMB5"/>
<sequence length="102" mass="11900">MCKALAKSATPPKKKKKKKKEEECPKDSLKELHVQDFSKISQLPRRMKENAPRTHPMSLNVQSFSKISHPPKKKKKKKNDPRTHLRNYMYKTLAKSANSQEE</sequence>
<organism evidence="2 3">
    <name type="scientific">Clytia hemisphaerica</name>
    <dbReference type="NCBI Taxonomy" id="252671"/>
    <lineage>
        <taxon>Eukaryota</taxon>
        <taxon>Metazoa</taxon>
        <taxon>Cnidaria</taxon>
        <taxon>Hydrozoa</taxon>
        <taxon>Hydroidolina</taxon>
        <taxon>Leptothecata</taxon>
        <taxon>Obeliida</taxon>
        <taxon>Clytiidae</taxon>
        <taxon>Clytia</taxon>
    </lineage>
</organism>
<accession>A0A7M5XMB5</accession>
<feature type="compositionally biased region" description="Polar residues" evidence="1">
    <location>
        <begin position="57"/>
        <end position="66"/>
    </location>
</feature>
<dbReference type="Proteomes" id="UP000594262">
    <property type="component" value="Unplaced"/>
</dbReference>
<dbReference type="EnsemblMetazoa" id="CLYHEMT026376.1">
    <property type="protein sequence ID" value="CLYHEMP026376.1"/>
    <property type="gene ID" value="CLYHEMG026376"/>
</dbReference>
<evidence type="ECO:0000313" key="2">
    <source>
        <dbReference type="EnsemblMetazoa" id="CLYHEMP026376.1"/>
    </source>
</evidence>
<protein>
    <submittedName>
        <fullName evidence="2">Uncharacterized protein</fullName>
    </submittedName>
</protein>
<feature type="region of interest" description="Disordered" evidence="1">
    <location>
        <begin position="1"/>
        <end position="27"/>
    </location>
</feature>